<accession>Q3LWG3</accession>
<dbReference type="SUPFAM" id="SSF55315">
    <property type="entry name" value="L30e-like"/>
    <property type="match status" value="1"/>
</dbReference>
<feature type="domain" description="Ribosomal protein eL8/eL30/eS12/Gadd45" evidence="1">
    <location>
        <begin position="22"/>
        <end position="101"/>
    </location>
</feature>
<dbReference type="InterPro" id="IPR029064">
    <property type="entry name" value="Ribosomal_eL30-like_sf"/>
</dbReference>
<keyword evidence="2" id="KW-0687">Ribonucleoprotein</keyword>
<dbReference type="InterPro" id="IPR004038">
    <property type="entry name" value="Ribosomal_eL8/eL30/eS12/Gad45"/>
</dbReference>
<dbReference type="Gene3D" id="3.30.1330.30">
    <property type="match status" value="1"/>
</dbReference>
<evidence type="ECO:0000313" key="2">
    <source>
        <dbReference type="EMBL" id="ABA27202.1"/>
    </source>
</evidence>
<protein>
    <submittedName>
        <fullName evidence="2">Ribosomal protein L30</fullName>
    </submittedName>
</protein>
<keyword evidence="2" id="KW-0542">Nucleomorph</keyword>
<keyword evidence="2" id="KW-0689">Ribosomal protein</keyword>
<organism evidence="2 3">
    <name type="scientific">Bigelowiella natans</name>
    <name type="common">Pedinomonas minutissima</name>
    <name type="synonym">Chlorarachnion sp. (strain CCMP621)</name>
    <dbReference type="NCBI Taxonomy" id="227086"/>
    <lineage>
        <taxon>Eukaryota</taxon>
        <taxon>Sar</taxon>
        <taxon>Rhizaria</taxon>
        <taxon>Cercozoa</taxon>
        <taxon>Chlorarachniophyceae</taxon>
        <taxon>Bigelowiella</taxon>
    </lineage>
</organism>
<dbReference type="Proteomes" id="UP000243425">
    <property type="component" value="Nucleomorph 1"/>
</dbReference>
<dbReference type="Pfam" id="PF01248">
    <property type="entry name" value="Ribosomal_L7Ae"/>
    <property type="match status" value="1"/>
</dbReference>
<gene>
    <name evidence="2" type="primary">rpl30</name>
</gene>
<sequence length="102" mass="11841">MCNKIENYNIKLSNDQIILFFKTIKKKNNLVKGKKETIKNLISNKISFLIIASNCLIDTKLHIFHYCLLYKVKFCFFSGNSKELGQLCDLKHKACILGILRN</sequence>
<dbReference type="EMBL" id="DQ158856">
    <property type="protein sequence ID" value="ABA27202.1"/>
    <property type="molecule type" value="Genomic_DNA"/>
</dbReference>
<dbReference type="GeneID" id="5788474"/>
<evidence type="ECO:0000259" key="1">
    <source>
        <dbReference type="Pfam" id="PF01248"/>
    </source>
</evidence>
<name>Q3LWG3_BIGNA</name>
<dbReference type="AlphaFoldDB" id="Q3LWG3"/>
<reference evidence="2 3" key="1">
    <citation type="journal article" date="2006" name="Proc. Natl. Acad. Sci. U.S.A.">
        <title>Complete nucleotide sequence of the chlorarachniophyte nucleomorph: nature's smallest nucleus.</title>
        <authorList>
            <person name="Gilson P.R."/>
            <person name="Su V."/>
            <person name="Slamovits C.H."/>
            <person name="Reith M.E."/>
            <person name="Keeling P.J."/>
            <person name="McFadden G.I."/>
        </authorList>
    </citation>
    <scope>NUCLEOTIDE SEQUENCE [LARGE SCALE GENOMIC DNA]</scope>
    <source>
        <strain evidence="3">CCMP621</strain>
    </source>
</reference>
<proteinExistence type="predicted"/>
<evidence type="ECO:0000313" key="3">
    <source>
        <dbReference type="Proteomes" id="UP000243425"/>
    </source>
</evidence>
<dbReference type="RefSeq" id="XP_001712814.1">
    <property type="nucleotide sequence ID" value="XM_001712762.1"/>
</dbReference>
<dbReference type="GO" id="GO:0005840">
    <property type="term" value="C:ribosome"/>
    <property type="evidence" value="ECO:0007669"/>
    <property type="project" value="UniProtKB-KW"/>
</dbReference>
<geneLocation type="nucleomorph" evidence="2"/>